<evidence type="ECO:0000256" key="4">
    <source>
        <dbReference type="ARBA" id="ARBA00022741"/>
    </source>
</evidence>
<evidence type="ECO:0000259" key="9">
    <source>
        <dbReference type="PROSITE" id="PS50893"/>
    </source>
</evidence>
<keyword evidence="7 8" id="KW-0472">Membrane</keyword>
<dbReference type="InterPro" id="IPR039421">
    <property type="entry name" value="Type_1_exporter"/>
</dbReference>
<dbReference type="PROSITE" id="PS50893">
    <property type="entry name" value="ABC_TRANSPORTER_2"/>
    <property type="match status" value="1"/>
</dbReference>
<dbReference type="GO" id="GO:0015421">
    <property type="term" value="F:ABC-type oligopeptide transporter activity"/>
    <property type="evidence" value="ECO:0007669"/>
    <property type="project" value="TreeGrafter"/>
</dbReference>
<feature type="transmembrane region" description="Helical" evidence="8">
    <location>
        <begin position="176"/>
        <end position="194"/>
    </location>
</feature>
<dbReference type="InterPro" id="IPR036640">
    <property type="entry name" value="ABC1_TM_sf"/>
</dbReference>
<dbReference type="PANTHER" id="PTHR43394">
    <property type="entry name" value="ATP-DEPENDENT PERMEASE MDL1, MITOCHONDRIAL"/>
    <property type="match status" value="1"/>
</dbReference>
<keyword evidence="4" id="KW-0547">Nucleotide-binding</keyword>
<keyword evidence="12" id="KW-1185">Reference proteome</keyword>
<dbReference type="GO" id="GO:0016887">
    <property type="term" value="F:ATP hydrolysis activity"/>
    <property type="evidence" value="ECO:0007669"/>
    <property type="project" value="InterPro"/>
</dbReference>
<dbReference type="Proteomes" id="UP000245380">
    <property type="component" value="Unassembled WGS sequence"/>
</dbReference>
<organism evidence="11 12">
    <name type="scientific">Sulfoacidibacillus thermotolerans</name>
    <name type="common">Acidibacillus sulfuroxidans</name>
    <dbReference type="NCBI Taxonomy" id="1765684"/>
    <lineage>
        <taxon>Bacteria</taxon>
        <taxon>Bacillati</taxon>
        <taxon>Bacillota</taxon>
        <taxon>Bacilli</taxon>
        <taxon>Bacillales</taxon>
        <taxon>Alicyclobacillaceae</taxon>
        <taxon>Sulfoacidibacillus</taxon>
    </lineage>
</organism>
<dbReference type="GO" id="GO:0005524">
    <property type="term" value="F:ATP binding"/>
    <property type="evidence" value="ECO:0007669"/>
    <property type="project" value="UniProtKB-KW"/>
</dbReference>
<evidence type="ECO:0000256" key="6">
    <source>
        <dbReference type="ARBA" id="ARBA00022989"/>
    </source>
</evidence>
<reference evidence="11 12" key="1">
    <citation type="submission" date="2016-11" db="EMBL/GenBank/DDBJ databases">
        <title>Comparative genomics of Acidibacillus ferroxidans species.</title>
        <authorList>
            <person name="Oliveira G."/>
            <person name="Nunes G."/>
            <person name="Oliveira R."/>
            <person name="Araujo F."/>
            <person name="Salim A."/>
            <person name="Scholte L."/>
            <person name="Morais D."/>
            <person name="Nancucheo I."/>
            <person name="Johnson D.B."/>
            <person name="Grail B."/>
            <person name="Bittencourt J."/>
            <person name="Valadares R."/>
        </authorList>
    </citation>
    <scope>NUCLEOTIDE SEQUENCE [LARGE SCALE GENOMIC DNA]</scope>
    <source>
        <strain evidence="11 12">Y002</strain>
    </source>
</reference>
<proteinExistence type="predicted"/>
<name>A0A2U3D6G1_SULT2</name>
<dbReference type="Gene3D" id="1.20.1560.10">
    <property type="entry name" value="ABC transporter type 1, transmembrane domain"/>
    <property type="match status" value="1"/>
</dbReference>
<evidence type="ECO:0000256" key="7">
    <source>
        <dbReference type="ARBA" id="ARBA00023136"/>
    </source>
</evidence>
<evidence type="ECO:0000256" key="5">
    <source>
        <dbReference type="ARBA" id="ARBA00022840"/>
    </source>
</evidence>
<dbReference type="SMART" id="SM00382">
    <property type="entry name" value="AAA"/>
    <property type="match status" value="1"/>
</dbReference>
<evidence type="ECO:0000256" key="1">
    <source>
        <dbReference type="ARBA" id="ARBA00004651"/>
    </source>
</evidence>
<dbReference type="RefSeq" id="WP_245926375.1">
    <property type="nucleotide sequence ID" value="NZ_MPDK01000024.1"/>
</dbReference>
<dbReference type="PROSITE" id="PS50929">
    <property type="entry name" value="ABC_TM1F"/>
    <property type="match status" value="1"/>
</dbReference>
<feature type="transmembrane region" description="Helical" evidence="8">
    <location>
        <begin position="30"/>
        <end position="53"/>
    </location>
</feature>
<comment type="caution">
    <text evidence="11">The sequence shown here is derived from an EMBL/GenBank/DDBJ whole genome shotgun (WGS) entry which is preliminary data.</text>
</comment>
<dbReference type="InterPro" id="IPR003593">
    <property type="entry name" value="AAA+_ATPase"/>
</dbReference>
<dbReference type="CDD" id="cd18544">
    <property type="entry name" value="ABC_6TM_TmrA_like"/>
    <property type="match status" value="1"/>
</dbReference>
<dbReference type="PANTHER" id="PTHR43394:SF1">
    <property type="entry name" value="ATP-BINDING CASSETTE SUB-FAMILY B MEMBER 10, MITOCHONDRIAL"/>
    <property type="match status" value="1"/>
</dbReference>
<comment type="subcellular location">
    <subcellularLocation>
        <location evidence="1">Cell membrane</location>
        <topology evidence="1">Multi-pass membrane protein</topology>
    </subcellularLocation>
</comment>
<evidence type="ECO:0000256" key="2">
    <source>
        <dbReference type="ARBA" id="ARBA00022448"/>
    </source>
</evidence>
<feature type="domain" description="ABC transmembrane type-1" evidence="10">
    <location>
        <begin position="35"/>
        <end position="319"/>
    </location>
</feature>
<dbReference type="AlphaFoldDB" id="A0A2U3D6G1"/>
<feature type="transmembrane region" description="Helical" evidence="8">
    <location>
        <begin position="151"/>
        <end position="170"/>
    </location>
</feature>
<keyword evidence="3 8" id="KW-0812">Transmembrane</keyword>
<dbReference type="InterPro" id="IPR011527">
    <property type="entry name" value="ABC1_TM_dom"/>
</dbReference>
<keyword evidence="2" id="KW-0813">Transport</keyword>
<feature type="domain" description="ABC transporter" evidence="9">
    <location>
        <begin position="353"/>
        <end position="587"/>
    </location>
</feature>
<dbReference type="GO" id="GO:0005886">
    <property type="term" value="C:plasma membrane"/>
    <property type="evidence" value="ECO:0007669"/>
    <property type="project" value="UniProtKB-SubCell"/>
</dbReference>
<dbReference type="InterPro" id="IPR003439">
    <property type="entry name" value="ABC_transporter-like_ATP-bd"/>
</dbReference>
<accession>A0A2U3D6G1</accession>
<sequence length="600" mass="67493">MKRNASNVKSGVAREGANSLLHLLPFARPYALQFVLVFGLIVIYNATSVLQPYLVKIAIDKEISGPHIHTRGLFLITGIYVLVVLLGVLANYLQIVLLQYAGQNIIQKIRLELFTHIERQAMKFFDGNAIGRLVTHVSSDTETISQFFTQFFLSMVRDGLSLVMIVVMMFALNVRIAFYAMFLIPIIFLVSALFRKRLRIAYQTTRTRLSNVVAFLAENLAGVRITQMFHQEYRQAQRFDVLNRSHQTANIHEYYVSVQFNRVLELLGNVAVALVVWVGGGEVLHKVILFGTLYAFISYVRQFFTPINSLTQQWNTLQSSMVAADRVLRILQTKPAIEDPLLPQEIKSGLGKIVFDHVTFAYKQGENVLHDLTFTIEPGSFVGFVGATGAGKSSVMSLLMRFYEVSEGRILLDDVDIRHYRQQDLRRVIGIVQQDVQIFSGTVLDNIRLFQTQITEEQVIHAAKIVGADDFICKLPNGYQTNILAKGANLSMGQRQLLAFARIAVQNPRVLILDEATASLDSQTEQWVQRGLQTLAVDRTTLVIAHRLSTVRAADQIFVLDQGRIVETGSHSELFAARGLYRQLCEKSGVESAYVLSTNM</sequence>
<evidence type="ECO:0000259" key="10">
    <source>
        <dbReference type="PROSITE" id="PS50929"/>
    </source>
</evidence>
<dbReference type="SUPFAM" id="SSF90123">
    <property type="entry name" value="ABC transporter transmembrane region"/>
    <property type="match status" value="1"/>
</dbReference>
<evidence type="ECO:0000313" key="11">
    <source>
        <dbReference type="EMBL" id="PWI56867.1"/>
    </source>
</evidence>
<evidence type="ECO:0000256" key="3">
    <source>
        <dbReference type="ARBA" id="ARBA00022692"/>
    </source>
</evidence>
<protein>
    <submittedName>
        <fullName evidence="11">ABC transporter</fullName>
    </submittedName>
</protein>
<evidence type="ECO:0000256" key="8">
    <source>
        <dbReference type="SAM" id="Phobius"/>
    </source>
</evidence>
<dbReference type="FunFam" id="3.40.50.300:FF:000287">
    <property type="entry name" value="Multidrug ABC transporter ATP-binding protein"/>
    <property type="match status" value="1"/>
</dbReference>
<dbReference type="InterPro" id="IPR027417">
    <property type="entry name" value="P-loop_NTPase"/>
</dbReference>
<dbReference type="Gene3D" id="3.40.50.300">
    <property type="entry name" value="P-loop containing nucleotide triphosphate hydrolases"/>
    <property type="match status" value="1"/>
</dbReference>
<evidence type="ECO:0000313" key="12">
    <source>
        <dbReference type="Proteomes" id="UP000245380"/>
    </source>
</evidence>
<keyword evidence="6 8" id="KW-1133">Transmembrane helix</keyword>
<dbReference type="SUPFAM" id="SSF52540">
    <property type="entry name" value="P-loop containing nucleoside triphosphate hydrolases"/>
    <property type="match status" value="1"/>
</dbReference>
<feature type="transmembrane region" description="Helical" evidence="8">
    <location>
        <begin position="73"/>
        <end position="98"/>
    </location>
</feature>
<dbReference type="Pfam" id="PF00664">
    <property type="entry name" value="ABC_membrane"/>
    <property type="match status" value="1"/>
</dbReference>
<dbReference type="EMBL" id="MPDK01000024">
    <property type="protein sequence ID" value="PWI56867.1"/>
    <property type="molecule type" value="Genomic_DNA"/>
</dbReference>
<dbReference type="Pfam" id="PF00005">
    <property type="entry name" value="ABC_tran"/>
    <property type="match status" value="1"/>
</dbReference>
<gene>
    <name evidence="11" type="ORF">BM613_11565</name>
</gene>
<keyword evidence="5" id="KW-0067">ATP-binding</keyword>